<evidence type="ECO:0000313" key="5">
    <source>
        <dbReference type="EMBL" id="GMI21561.1"/>
    </source>
</evidence>
<dbReference type="Proteomes" id="UP001165065">
    <property type="component" value="Unassembled WGS sequence"/>
</dbReference>
<evidence type="ECO:0000256" key="4">
    <source>
        <dbReference type="SAM" id="MobiDB-lite"/>
    </source>
</evidence>
<feature type="compositionally biased region" description="Gly residues" evidence="4">
    <location>
        <begin position="1405"/>
        <end position="1416"/>
    </location>
</feature>
<feature type="region of interest" description="Disordered" evidence="4">
    <location>
        <begin position="52"/>
        <end position="79"/>
    </location>
</feature>
<keyword evidence="1 3" id="KW-0853">WD repeat</keyword>
<evidence type="ECO:0000256" key="3">
    <source>
        <dbReference type="PROSITE-ProRule" id="PRU00221"/>
    </source>
</evidence>
<feature type="repeat" description="WD" evidence="3">
    <location>
        <begin position="1101"/>
        <end position="1135"/>
    </location>
</feature>
<dbReference type="InterPro" id="IPR015943">
    <property type="entry name" value="WD40/YVTN_repeat-like_dom_sf"/>
</dbReference>
<evidence type="ECO:0000256" key="1">
    <source>
        <dbReference type="ARBA" id="ARBA00022574"/>
    </source>
</evidence>
<proteinExistence type="predicted"/>
<dbReference type="InterPro" id="IPR036322">
    <property type="entry name" value="WD40_repeat_dom_sf"/>
</dbReference>
<dbReference type="InterPro" id="IPR051242">
    <property type="entry name" value="WD-EF-hand_domain"/>
</dbReference>
<accession>A0A9W7FXC3</accession>
<dbReference type="OrthoDB" id="96964at2759"/>
<dbReference type="InterPro" id="IPR011047">
    <property type="entry name" value="Quinoprotein_ADH-like_sf"/>
</dbReference>
<keyword evidence="2" id="KW-0677">Repeat</keyword>
<dbReference type="EMBL" id="BRYA01000532">
    <property type="protein sequence ID" value="GMI21561.1"/>
    <property type="molecule type" value="Genomic_DNA"/>
</dbReference>
<name>A0A9W7FXC3_9STRA</name>
<sequence length="1454" mass="162110">MDSSKLESKQHATGLLSLFAEIDVNRLQKKFGSSSQGVSRRDFVRLIQDLLDPQDKETPSSSPSVSRSASPFSPMSSPLASKRVDDLNFSKLSPLSSPSRMDETTLKKIIDIYNLIDARGANLIKWSDFSSYVMSLDVMEDTKNLGPSVNSAKYHFMNFPDKNSYYSPLTHLSYFSSPIDRLATIQQNDEGVELLITPDYPTEMPRSSMSLRHHTAFKQHNVLNTICIDGEDNIITSSVLDGSRTGGYISVWDIPTAEERADGTQFLAVMTNRYETDFPHDQLAYSTRESVLFSGSLHSGAILCTRITTNDDRVPVEEVQHSSALDPTHLTLPSEQNRTAIEDKFNAIIAQKEVLEMPRRSDPPVLKGLLDLRLKMEKNIKERKAVQEERRVREKTQIIVANQKKASKKMKEQVVPLSMTKKIRFHTMGITAIKEIKSTEGCNFLVVASIDGQIALLDLGKPYMETDHPEKFITRRINAHEEGVKLVEFSPIFDVIFTAGVASSESTAEVFVWDTHTVYGMQNEDKKRLTSKSEAQIASINVVDSDAEVVTVDVHCNVNIYSMHTFELIQTLPPPSNFTGTVSGSACIPPKPVEKLPGMLAISSTRLYLYHRKVLDVFEPLITAIYNPSFNNFITATGNRICIWDAFSGSLVRVHESSKIYGNSNTPTPTNNEITSVAIDGTGRRLLVGDETGSVRVVNYMSGKTLKCIDPHGTSVTFLGYAPVEKCIISTGADGKLHMADDVDADGFKVAKNGRQARSVLMRTIEVDATLSTIGDHQTAKVGTSHPEDGIHSRRASRLVGGDIKALMAMRKMSHMSHTAQQHGGGTSRRGSMSSIFRGEGNEKGSTAAAEIGRRMSQRRSSLSKNNNVGRTGRRMSLFKDHMLGKEEAQSFAELSVCAFSTHLNLIATGTTTGNGEHHINLWDYEMCTLVGTCIHPNAKSGESFDVSALEFMSPKPYLVGSLSTGLVQIWEVPKAVCAVSLLPTCVQPEGSVGEGGSWVDDNFFHENKPTGIVTSLCLCEVEEGGDHIIFASDDKGFVYAWVVTEDIVAEGPISSKRRATFNPHRIVNTVVGGDELTHYRRISRSCQPRRIKMRTPNYFWRAHEEMISKISLVNNPSGVVTASHDFMAKIWDLDGNLLGKLDYNEPGVDPAIQTKKPWKFKPEVRKTIQHKHHEEDFHEMLMHEPIPEVKRNTMPGRVASTKVLHRHPSQENFLNKEFHHLEKKVVRGSVRGKSSDRNLLKNPSLKKVRRVTSWTRDQAKELINEERAKRKLMRNSMRKGEAGVVKEKEELGEKLAGSNIADKHWDGMMESLQVFETALVQHTKSRVSLPNDNWVQRQNKILFDPRPAEGKHWKIAPRNKDFHKTQARRPVDRPQTSPSKMMRKGKMVEFPSQILSKHIRPNTGFGGSREGGRGAGVRTPSRESDVGIMGRTIKDDDKGSVTVAIKLKHMGFN</sequence>
<dbReference type="SUPFAM" id="SSF50978">
    <property type="entry name" value="WD40 repeat-like"/>
    <property type="match status" value="1"/>
</dbReference>
<dbReference type="PANTHER" id="PTHR44324:SF4">
    <property type="entry name" value="WD40 REPEAT DOMAIN 95"/>
    <property type="match status" value="1"/>
</dbReference>
<protein>
    <submittedName>
        <fullName evidence="5">Uncharacterized protein</fullName>
    </submittedName>
</protein>
<keyword evidence="6" id="KW-1185">Reference proteome</keyword>
<evidence type="ECO:0000313" key="6">
    <source>
        <dbReference type="Proteomes" id="UP001165065"/>
    </source>
</evidence>
<organism evidence="5 6">
    <name type="scientific">Triparma columacea</name>
    <dbReference type="NCBI Taxonomy" id="722753"/>
    <lineage>
        <taxon>Eukaryota</taxon>
        <taxon>Sar</taxon>
        <taxon>Stramenopiles</taxon>
        <taxon>Ochrophyta</taxon>
        <taxon>Bolidophyceae</taxon>
        <taxon>Parmales</taxon>
        <taxon>Triparmaceae</taxon>
        <taxon>Triparma</taxon>
    </lineage>
</organism>
<comment type="caution">
    <text evidence="5">The sequence shown here is derived from an EMBL/GenBank/DDBJ whole genome shotgun (WGS) entry which is preliminary data.</text>
</comment>
<evidence type="ECO:0000256" key="2">
    <source>
        <dbReference type="ARBA" id="ARBA00022737"/>
    </source>
</evidence>
<dbReference type="SMART" id="SM00320">
    <property type="entry name" value="WD40"/>
    <property type="match status" value="9"/>
</dbReference>
<dbReference type="PROSITE" id="PS00678">
    <property type="entry name" value="WD_REPEATS_1"/>
    <property type="match status" value="1"/>
</dbReference>
<feature type="compositionally biased region" description="Low complexity" evidence="4">
    <location>
        <begin position="59"/>
        <end position="79"/>
    </location>
</feature>
<dbReference type="SUPFAM" id="SSF50998">
    <property type="entry name" value="Quinoprotein alcohol dehydrogenase-like"/>
    <property type="match status" value="1"/>
</dbReference>
<dbReference type="InterPro" id="IPR019775">
    <property type="entry name" value="WD40_repeat_CS"/>
</dbReference>
<dbReference type="InterPro" id="IPR001680">
    <property type="entry name" value="WD40_rpt"/>
</dbReference>
<gene>
    <name evidence="5" type="ORF">TrCOL_g6117</name>
</gene>
<dbReference type="PANTHER" id="PTHR44324">
    <property type="entry name" value="WD40 REPEAT DOMAIN 95"/>
    <property type="match status" value="1"/>
</dbReference>
<reference evidence="6" key="1">
    <citation type="journal article" date="2023" name="Commun. Biol.">
        <title>Genome analysis of Parmales, the sister group of diatoms, reveals the evolutionary specialization of diatoms from phago-mixotrophs to photoautotrophs.</title>
        <authorList>
            <person name="Ban H."/>
            <person name="Sato S."/>
            <person name="Yoshikawa S."/>
            <person name="Yamada K."/>
            <person name="Nakamura Y."/>
            <person name="Ichinomiya M."/>
            <person name="Sato N."/>
            <person name="Blanc-Mathieu R."/>
            <person name="Endo H."/>
            <person name="Kuwata A."/>
            <person name="Ogata H."/>
        </authorList>
    </citation>
    <scope>NUCLEOTIDE SEQUENCE [LARGE SCALE GENOMIC DNA]</scope>
</reference>
<feature type="region of interest" description="Disordered" evidence="4">
    <location>
        <begin position="1399"/>
        <end position="1424"/>
    </location>
</feature>
<dbReference type="PROSITE" id="PS50082">
    <property type="entry name" value="WD_REPEATS_2"/>
    <property type="match status" value="1"/>
</dbReference>
<dbReference type="Gene3D" id="2.130.10.10">
    <property type="entry name" value="YVTN repeat-like/Quinoprotein amine dehydrogenase"/>
    <property type="match status" value="3"/>
</dbReference>